<gene>
    <name evidence="1" type="ORF">CVIRNUC_004224</name>
</gene>
<evidence type="ECO:0000313" key="2">
    <source>
        <dbReference type="Proteomes" id="UP001314263"/>
    </source>
</evidence>
<organism evidence="1 2">
    <name type="scientific">Coccomyxa viridis</name>
    <dbReference type="NCBI Taxonomy" id="1274662"/>
    <lineage>
        <taxon>Eukaryota</taxon>
        <taxon>Viridiplantae</taxon>
        <taxon>Chlorophyta</taxon>
        <taxon>core chlorophytes</taxon>
        <taxon>Trebouxiophyceae</taxon>
        <taxon>Trebouxiophyceae incertae sedis</taxon>
        <taxon>Coccomyxaceae</taxon>
        <taxon>Coccomyxa</taxon>
    </lineage>
</organism>
<reference evidence="1 2" key="1">
    <citation type="submission" date="2023-10" db="EMBL/GenBank/DDBJ databases">
        <authorList>
            <person name="Maclean D."/>
            <person name="Macfadyen A."/>
        </authorList>
    </citation>
    <scope>NUCLEOTIDE SEQUENCE [LARGE SCALE GENOMIC DNA]</scope>
</reference>
<dbReference type="Proteomes" id="UP001314263">
    <property type="component" value="Unassembled WGS sequence"/>
</dbReference>
<dbReference type="EMBL" id="CAUYUE010000005">
    <property type="protein sequence ID" value="CAK0775009.1"/>
    <property type="molecule type" value="Genomic_DNA"/>
</dbReference>
<keyword evidence="2" id="KW-1185">Reference proteome</keyword>
<accession>A0AAV1I0U2</accession>
<proteinExistence type="predicted"/>
<protein>
    <submittedName>
        <fullName evidence="1">Uncharacterized protein</fullName>
    </submittedName>
</protein>
<evidence type="ECO:0000313" key="1">
    <source>
        <dbReference type="EMBL" id="CAK0775009.1"/>
    </source>
</evidence>
<dbReference type="AlphaFoldDB" id="A0AAV1I0U2"/>
<sequence>MDVILSKCDAREQLLITGLSRNLREKPVRALILSALEMSRTWPAMTSRELQWTLIVRHVDLEPVDVKWRLEDRRSGDIVAVRADCRLLAVMSFDPGMPPHCSTLEEFWTQTLTASKKAIDLDKMDEQDLDPPRLSDLELELEAFLLGPFDAPAPDFEPFLFAHEQLDQPAEVDALFQDLLPDVQPLDGPDADVEPELHVGDLSAHEQLVNPDAPTGAGVGLLSYDYPFGVDEADVGTLFDAVDASQPGFSPCKAPM</sequence>
<name>A0AAV1I0U2_9CHLO</name>
<comment type="caution">
    <text evidence="1">The sequence shown here is derived from an EMBL/GenBank/DDBJ whole genome shotgun (WGS) entry which is preliminary data.</text>
</comment>